<dbReference type="STRING" id="1842532.A7E78_07675"/>
<protein>
    <submittedName>
        <fullName evidence="3">Serine/threonine protein phosphatase</fullName>
    </submittedName>
</protein>
<dbReference type="RefSeq" id="WP_072283694.1">
    <property type="nucleotide sequence ID" value="NZ_CP015519.1"/>
</dbReference>
<dbReference type="PANTHER" id="PTHR43156:SF2">
    <property type="entry name" value="STAGE II SPORULATION PROTEIN E"/>
    <property type="match status" value="1"/>
</dbReference>
<keyword evidence="4" id="KW-1185">Reference proteome</keyword>
<organism evidence="3 4">
    <name type="scientific">Syntrophotalea acetylenivorans</name>
    <dbReference type="NCBI Taxonomy" id="1842532"/>
    <lineage>
        <taxon>Bacteria</taxon>
        <taxon>Pseudomonadati</taxon>
        <taxon>Thermodesulfobacteriota</taxon>
        <taxon>Desulfuromonadia</taxon>
        <taxon>Desulfuromonadales</taxon>
        <taxon>Syntrophotaleaceae</taxon>
        <taxon>Syntrophotalea</taxon>
    </lineage>
</organism>
<dbReference type="AlphaFoldDB" id="A0A1L3GP64"/>
<dbReference type="Pfam" id="PF07228">
    <property type="entry name" value="SpoIIE"/>
    <property type="match status" value="1"/>
</dbReference>
<gene>
    <name evidence="3" type="ORF">A7E78_07675</name>
</gene>
<evidence type="ECO:0000313" key="3">
    <source>
        <dbReference type="EMBL" id="APG27727.1"/>
    </source>
</evidence>
<feature type="domain" description="PPM-type phosphatase" evidence="2">
    <location>
        <begin position="29"/>
        <end position="249"/>
    </location>
</feature>
<dbReference type="InterPro" id="IPR052016">
    <property type="entry name" value="Bact_Sigma-Reg"/>
</dbReference>
<dbReference type="EMBL" id="CP015519">
    <property type="protein sequence ID" value="APG27727.1"/>
    <property type="molecule type" value="Genomic_DNA"/>
</dbReference>
<dbReference type="InterPro" id="IPR036457">
    <property type="entry name" value="PPM-type-like_dom_sf"/>
</dbReference>
<dbReference type="OrthoDB" id="567977at2"/>
<reference evidence="3 4" key="1">
    <citation type="journal article" date="2017" name="Genome Announc.">
        <title>Complete Genome Sequences of Two Acetylene-Fermenting Pelobacter acetylenicus Strains.</title>
        <authorList>
            <person name="Sutton J.M."/>
            <person name="Baesman S.M."/>
            <person name="Fierst J.L."/>
            <person name="Poret-Peterson A.T."/>
            <person name="Oremland R.S."/>
            <person name="Dunlap D.S."/>
            <person name="Akob D.M."/>
        </authorList>
    </citation>
    <scope>NUCLEOTIDE SEQUENCE [LARGE SCALE GENOMIC DNA]</scope>
    <source>
        <strain evidence="3 4">SFB93</strain>
    </source>
</reference>
<evidence type="ECO:0000259" key="2">
    <source>
        <dbReference type="SMART" id="SM00331"/>
    </source>
</evidence>
<evidence type="ECO:0000256" key="1">
    <source>
        <dbReference type="ARBA" id="ARBA00022801"/>
    </source>
</evidence>
<keyword evidence="1" id="KW-0378">Hydrolase</keyword>
<evidence type="ECO:0000313" key="4">
    <source>
        <dbReference type="Proteomes" id="UP000182517"/>
    </source>
</evidence>
<dbReference type="Proteomes" id="UP000182517">
    <property type="component" value="Chromosome"/>
</dbReference>
<dbReference type="PANTHER" id="PTHR43156">
    <property type="entry name" value="STAGE II SPORULATION PROTEIN E-RELATED"/>
    <property type="match status" value="1"/>
</dbReference>
<proteinExistence type="predicted"/>
<accession>A0A1L3GP64</accession>
<dbReference type="Gene3D" id="3.60.40.10">
    <property type="entry name" value="PPM-type phosphatase domain"/>
    <property type="match status" value="1"/>
</dbReference>
<dbReference type="SUPFAM" id="SSF81606">
    <property type="entry name" value="PP2C-like"/>
    <property type="match status" value="1"/>
</dbReference>
<dbReference type="InterPro" id="IPR001932">
    <property type="entry name" value="PPM-type_phosphatase-like_dom"/>
</dbReference>
<name>A0A1L3GP64_9BACT</name>
<dbReference type="GO" id="GO:0016791">
    <property type="term" value="F:phosphatase activity"/>
    <property type="evidence" value="ECO:0007669"/>
    <property type="project" value="TreeGrafter"/>
</dbReference>
<dbReference type="KEGG" id="pef:A7E78_07675"/>
<dbReference type="SMART" id="SM00331">
    <property type="entry name" value="PP2C_SIG"/>
    <property type="match status" value="1"/>
</dbReference>
<sequence length="258" mass="28627">MANSTTIDLDLDLASKVQRLLFPKSSPSCDWCCMGVKNRMALGLGGDFFEFIALPDGCQVVFLGDVTGHGLQASVVMSLLYGYLHRASTSGCLPKQIVAEANAFLQFFAKRSRKFDHYFSATLFFSIIDPASLMMIYVNAGHVAPLVRRGDEVFALQPTASPLGYFSDPELEVETFQFEADDRLLLYTDGISDSFNARGQSFGSERIEQLLLNHPDPHLDFLDRLFDALREFGAPDPPDDDCTAIVIDLHDRLLLADK</sequence>